<dbReference type="Proteomes" id="UP000813824">
    <property type="component" value="Unassembled WGS sequence"/>
</dbReference>
<dbReference type="EMBL" id="JAEVFJ010000008">
    <property type="protein sequence ID" value="KAH8103087.1"/>
    <property type="molecule type" value="Genomic_DNA"/>
</dbReference>
<evidence type="ECO:0000256" key="1">
    <source>
        <dbReference type="SAM" id="MobiDB-lite"/>
    </source>
</evidence>
<evidence type="ECO:0000313" key="4">
    <source>
        <dbReference type="Proteomes" id="UP000813824"/>
    </source>
</evidence>
<dbReference type="AlphaFoldDB" id="A0A8K0XRZ0"/>
<sequence length="251" mass="23803">MRTYHLAILGLAASLVQALPTPSVYRPFKPPKGKGGDATTGNSGDANGGHVVNSGWNIYNGPGANKAGNGGISWTGDAIAGDGGFFGGNGGNAKSGNSGDANGGSVINQGGNIYNGPGANKAGNGGVSVSGTAIGGDAHRKRGYKPFKGADATSGNAASANGKGVYNTGWVIANGPNANKGENGGFSITGPAVGGDGLFSGGDATSGNANNANGGPVVNKGGYIINGPGANKAGNGGVSVSGPAYGGNAGP</sequence>
<feature type="signal peptide" evidence="2">
    <location>
        <begin position="1"/>
        <end position="18"/>
    </location>
</feature>
<evidence type="ECO:0000256" key="2">
    <source>
        <dbReference type="SAM" id="SignalP"/>
    </source>
</evidence>
<keyword evidence="4" id="KW-1185">Reference proteome</keyword>
<proteinExistence type="predicted"/>
<organism evidence="3 4">
    <name type="scientific">Cristinia sonorae</name>
    <dbReference type="NCBI Taxonomy" id="1940300"/>
    <lineage>
        <taxon>Eukaryota</taxon>
        <taxon>Fungi</taxon>
        <taxon>Dikarya</taxon>
        <taxon>Basidiomycota</taxon>
        <taxon>Agaricomycotina</taxon>
        <taxon>Agaricomycetes</taxon>
        <taxon>Agaricomycetidae</taxon>
        <taxon>Agaricales</taxon>
        <taxon>Pleurotineae</taxon>
        <taxon>Stephanosporaceae</taxon>
        <taxon>Cristinia</taxon>
    </lineage>
</organism>
<gene>
    <name evidence="3" type="ORF">BXZ70DRAFT_771078</name>
</gene>
<feature type="region of interest" description="Disordered" evidence="1">
    <location>
        <begin position="22"/>
        <end position="49"/>
    </location>
</feature>
<name>A0A8K0XRZ0_9AGAR</name>
<comment type="caution">
    <text evidence="3">The sequence shown here is derived from an EMBL/GenBank/DDBJ whole genome shotgun (WGS) entry which is preliminary data.</text>
</comment>
<feature type="chain" id="PRO_5035463982" evidence="2">
    <location>
        <begin position="19"/>
        <end position="251"/>
    </location>
</feature>
<protein>
    <submittedName>
        <fullName evidence="3">Uncharacterized protein</fullName>
    </submittedName>
</protein>
<accession>A0A8K0XRZ0</accession>
<evidence type="ECO:0000313" key="3">
    <source>
        <dbReference type="EMBL" id="KAH8103087.1"/>
    </source>
</evidence>
<reference evidence="3" key="1">
    <citation type="journal article" date="2021" name="New Phytol.">
        <title>Evolutionary innovations through gain and loss of genes in the ectomycorrhizal Boletales.</title>
        <authorList>
            <person name="Wu G."/>
            <person name="Miyauchi S."/>
            <person name="Morin E."/>
            <person name="Kuo A."/>
            <person name="Drula E."/>
            <person name="Varga T."/>
            <person name="Kohler A."/>
            <person name="Feng B."/>
            <person name="Cao Y."/>
            <person name="Lipzen A."/>
            <person name="Daum C."/>
            <person name="Hundley H."/>
            <person name="Pangilinan J."/>
            <person name="Johnson J."/>
            <person name="Barry K."/>
            <person name="LaButti K."/>
            <person name="Ng V."/>
            <person name="Ahrendt S."/>
            <person name="Min B."/>
            <person name="Choi I.G."/>
            <person name="Park H."/>
            <person name="Plett J.M."/>
            <person name="Magnuson J."/>
            <person name="Spatafora J.W."/>
            <person name="Nagy L.G."/>
            <person name="Henrissat B."/>
            <person name="Grigoriev I.V."/>
            <person name="Yang Z.L."/>
            <person name="Xu J."/>
            <person name="Martin F.M."/>
        </authorList>
    </citation>
    <scope>NUCLEOTIDE SEQUENCE</scope>
    <source>
        <strain evidence="3">KKN 215</strain>
    </source>
</reference>
<keyword evidence="2" id="KW-0732">Signal</keyword>